<reference evidence="2" key="1">
    <citation type="journal article" date="2019" name="Sci. Rep.">
        <title>Draft genome of Tanacetum cinerariifolium, the natural source of mosquito coil.</title>
        <authorList>
            <person name="Yamashiro T."/>
            <person name="Shiraishi A."/>
            <person name="Satake H."/>
            <person name="Nakayama K."/>
        </authorList>
    </citation>
    <scope>NUCLEOTIDE SEQUENCE</scope>
</reference>
<protein>
    <submittedName>
        <fullName evidence="2">Putative ribonuclease H-like domain-containing protein</fullName>
    </submittedName>
</protein>
<feature type="non-terminal residue" evidence="2">
    <location>
        <position position="216"/>
    </location>
</feature>
<sequence length="216" mass="24548">MSQSNRPSAPLIKDWVSDSEDDFEGEPILIQKAPSFVQTTEHVKTPSPFVKTVEHPIPVDHLRKDIPKSKGHSNSRNRKACFVCKSLTYLIKDYPKGGKITCKGKIRTGKLGFDDVYFIKELKFNLFSISQMCDMKNSVLFTNTECIVLSSNFKLLDENHATLDESNLWHRRLGHINFKTMNKLVKGNLVRGLPSKVFENNHTCVACKKGKQHRAS</sequence>
<dbReference type="EMBL" id="BKCJ010370743">
    <property type="protein sequence ID" value="GFA11225.1"/>
    <property type="molecule type" value="Genomic_DNA"/>
</dbReference>
<name>A0A699J4L5_TANCI</name>
<evidence type="ECO:0000259" key="1">
    <source>
        <dbReference type="Pfam" id="PF13976"/>
    </source>
</evidence>
<gene>
    <name evidence="2" type="ORF">Tci_583197</name>
</gene>
<evidence type="ECO:0000313" key="2">
    <source>
        <dbReference type="EMBL" id="GFA11225.1"/>
    </source>
</evidence>
<feature type="domain" description="GAG-pre-integrase" evidence="1">
    <location>
        <begin position="162"/>
        <end position="212"/>
    </location>
</feature>
<dbReference type="InterPro" id="IPR025724">
    <property type="entry name" value="GAG-pre-integrase_dom"/>
</dbReference>
<dbReference type="Pfam" id="PF13976">
    <property type="entry name" value="gag_pre-integrs"/>
    <property type="match status" value="1"/>
</dbReference>
<organism evidence="2">
    <name type="scientific">Tanacetum cinerariifolium</name>
    <name type="common">Dalmatian daisy</name>
    <name type="synonym">Chrysanthemum cinerariifolium</name>
    <dbReference type="NCBI Taxonomy" id="118510"/>
    <lineage>
        <taxon>Eukaryota</taxon>
        <taxon>Viridiplantae</taxon>
        <taxon>Streptophyta</taxon>
        <taxon>Embryophyta</taxon>
        <taxon>Tracheophyta</taxon>
        <taxon>Spermatophyta</taxon>
        <taxon>Magnoliopsida</taxon>
        <taxon>eudicotyledons</taxon>
        <taxon>Gunneridae</taxon>
        <taxon>Pentapetalae</taxon>
        <taxon>asterids</taxon>
        <taxon>campanulids</taxon>
        <taxon>Asterales</taxon>
        <taxon>Asteraceae</taxon>
        <taxon>Asteroideae</taxon>
        <taxon>Anthemideae</taxon>
        <taxon>Anthemidinae</taxon>
        <taxon>Tanacetum</taxon>
    </lineage>
</organism>
<dbReference type="AlphaFoldDB" id="A0A699J4L5"/>
<accession>A0A699J4L5</accession>
<comment type="caution">
    <text evidence="2">The sequence shown here is derived from an EMBL/GenBank/DDBJ whole genome shotgun (WGS) entry which is preliminary data.</text>
</comment>
<proteinExistence type="predicted"/>